<organism evidence="2 3">
    <name type="scientific">Deinococcus radiopugnans ATCC 19172</name>
    <dbReference type="NCBI Taxonomy" id="585398"/>
    <lineage>
        <taxon>Bacteria</taxon>
        <taxon>Thermotogati</taxon>
        <taxon>Deinococcota</taxon>
        <taxon>Deinococci</taxon>
        <taxon>Deinococcales</taxon>
        <taxon>Deinococcaceae</taxon>
        <taxon>Deinococcus</taxon>
    </lineage>
</organism>
<protein>
    <submittedName>
        <fullName evidence="2">DUF2239 family protein</fullName>
    </submittedName>
</protein>
<dbReference type="OrthoDB" id="282960at2"/>
<dbReference type="AlphaFoldDB" id="A0A5C4XXX8"/>
<dbReference type="Proteomes" id="UP000313988">
    <property type="component" value="Unassembled WGS sequence"/>
</dbReference>
<name>A0A5C4XXX8_9DEIO</name>
<evidence type="ECO:0000313" key="3">
    <source>
        <dbReference type="Proteomes" id="UP000313988"/>
    </source>
</evidence>
<dbReference type="Proteomes" id="UP000629870">
    <property type="component" value="Unassembled WGS sequence"/>
</dbReference>
<evidence type="ECO:0000313" key="2">
    <source>
        <dbReference type="EMBL" id="TNM68391.1"/>
    </source>
</evidence>
<dbReference type="EMBL" id="JACHEW010000023">
    <property type="protein sequence ID" value="MBB6018096.1"/>
    <property type="molecule type" value="Genomic_DNA"/>
</dbReference>
<keyword evidence="4" id="KW-1185">Reference proteome</keyword>
<proteinExistence type="predicted"/>
<evidence type="ECO:0000313" key="1">
    <source>
        <dbReference type="EMBL" id="MBB6018096.1"/>
    </source>
</evidence>
<dbReference type="EMBL" id="VDMO01000022">
    <property type="protein sequence ID" value="TNM68391.1"/>
    <property type="molecule type" value="Genomic_DNA"/>
</dbReference>
<evidence type="ECO:0000313" key="4">
    <source>
        <dbReference type="Proteomes" id="UP000629870"/>
    </source>
</evidence>
<gene>
    <name evidence="2" type="ORF">FHR04_16515</name>
    <name evidence="1" type="ORF">HNQ04_003368</name>
</gene>
<dbReference type="Pfam" id="PF09998">
    <property type="entry name" value="DUF2239"/>
    <property type="match status" value="1"/>
</dbReference>
<comment type="caution">
    <text evidence="2">The sequence shown here is derived from an EMBL/GenBank/DDBJ whole genome shotgun (WGS) entry which is preliminary data.</text>
</comment>
<reference evidence="2 3" key="1">
    <citation type="submission" date="2019-06" db="EMBL/GenBank/DDBJ databases">
        <title>Genome sequence of Deinococcus radiopugnans ATCC 19172.</title>
        <authorList>
            <person name="Maclea K.S."/>
            <person name="Maynard C.R."/>
        </authorList>
    </citation>
    <scope>NUCLEOTIDE SEQUENCE [LARGE SCALE GENOMIC DNA]</scope>
    <source>
        <strain evidence="2 3">ATCC 19172</strain>
    </source>
</reference>
<dbReference type="RefSeq" id="WP_139404362.1">
    <property type="nucleotide sequence ID" value="NZ_JACHEW010000023.1"/>
</dbReference>
<dbReference type="InterPro" id="IPR018715">
    <property type="entry name" value="DUF2239"/>
</dbReference>
<reference evidence="1 4" key="2">
    <citation type="submission" date="2020-08" db="EMBL/GenBank/DDBJ databases">
        <title>Genomic Encyclopedia of Type Strains, Phase IV (KMG-IV): sequencing the most valuable type-strain genomes for metagenomic binning, comparative biology and taxonomic classification.</title>
        <authorList>
            <person name="Goeker M."/>
        </authorList>
    </citation>
    <scope>NUCLEOTIDE SEQUENCE [LARGE SCALE GENOMIC DNA]</scope>
    <source>
        <strain evidence="1 4">DSM 12027</strain>
    </source>
</reference>
<accession>A0A5C4XXX8</accession>
<sequence>MSDPHTLTVFQGHERLLTAPLPEVLALLKTRERGAAPPLLTFDDQTGRQIDFDLRGSLQDVLERYAPAPAKTGPGRPKLGVVAREVTLLPRHWEWLEGQRGGASAALRRLIDEARKADPDGERRRAAMAATDRFLGVIAGDLPGYEEAGRALYAGNGEAFEAQLKNWPEDIRSHTLYLAAPAFAENP</sequence>